<proteinExistence type="predicted"/>
<dbReference type="PRINTS" id="PR00119">
    <property type="entry name" value="CATATPASE"/>
</dbReference>
<comment type="caution">
    <text evidence="2">The sequence shown here is derived from an EMBL/GenBank/DDBJ whole genome shotgun (WGS) entry which is preliminary data.</text>
</comment>
<evidence type="ECO:0000313" key="2">
    <source>
        <dbReference type="EMBL" id="GME81526.1"/>
    </source>
</evidence>
<reference evidence="2" key="1">
    <citation type="submission" date="2023-04" db="EMBL/GenBank/DDBJ databases">
        <title>Ambrosiozyma monospora NBRC 1965.</title>
        <authorList>
            <person name="Ichikawa N."/>
            <person name="Sato H."/>
            <person name="Tonouchi N."/>
        </authorList>
    </citation>
    <scope>NUCLEOTIDE SEQUENCE</scope>
    <source>
        <strain evidence="2">NBRC 1965</strain>
    </source>
</reference>
<dbReference type="OrthoDB" id="5425906at2759"/>
<dbReference type="EMBL" id="BSXU01014864">
    <property type="protein sequence ID" value="GME81526.1"/>
    <property type="molecule type" value="Genomic_DNA"/>
</dbReference>
<dbReference type="Pfam" id="PF13246">
    <property type="entry name" value="Cation_ATPase"/>
    <property type="match status" value="1"/>
</dbReference>
<dbReference type="AlphaFoldDB" id="A0A9W6T6J3"/>
<name>A0A9W6T6J3_AMBMO</name>
<organism evidence="2 3">
    <name type="scientific">Ambrosiozyma monospora</name>
    <name type="common">Yeast</name>
    <name type="synonym">Endomycopsis monosporus</name>
    <dbReference type="NCBI Taxonomy" id="43982"/>
    <lineage>
        <taxon>Eukaryota</taxon>
        <taxon>Fungi</taxon>
        <taxon>Dikarya</taxon>
        <taxon>Ascomycota</taxon>
        <taxon>Saccharomycotina</taxon>
        <taxon>Pichiomycetes</taxon>
        <taxon>Pichiales</taxon>
        <taxon>Pichiaceae</taxon>
        <taxon>Ambrosiozyma</taxon>
    </lineage>
</organism>
<dbReference type="InterPro" id="IPR036412">
    <property type="entry name" value="HAD-like_sf"/>
</dbReference>
<keyword evidence="3" id="KW-1185">Reference proteome</keyword>
<dbReference type="GO" id="GO:0000166">
    <property type="term" value="F:nucleotide binding"/>
    <property type="evidence" value="ECO:0007669"/>
    <property type="project" value="InterPro"/>
</dbReference>
<dbReference type="Gene3D" id="3.40.1110.10">
    <property type="entry name" value="Calcium-transporting ATPase, cytoplasmic domain N"/>
    <property type="match status" value="1"/>
</dbReference>
<dbReference type="GO" id="GO:0012505">
    <property type="term" value="C:endomembrane system"/>
    <property type="evidence" value="ECO:0007669"/>
    <property type="project" value="UniProtKB-SubCell"/>
</dbReference>
<dbReference type="InterPro" id="IPR023214">
    <property type="entry name" value="HAD_sf"/>
</dbReference>
<dbReference type="InterPro" id="IPR023299">
    <property type="entry name" value="ATPase_P-typ_cyto_dom_N"/>
</dbReference>
<sequence length="145" mass="15732">MGDKSKSESYVKGAVEKLLPMSKMYYTTEGDIKPLTENIKNLVLQMADTLANDGLRVLAFAKNTKSFDSEPSDLVFCGLMGMNDPPRPQVSKSISALMRGGVHVIMITGDSETTAINIAKKIGMPITDPDRCVMSGDKIDSICHC</sequence>
<dbReference type="Gene3D" id="3.40.50.1000">
    <property type="entry name" value="HAD superfamily/HAD-like"/>
    <property type="match status" value="1"/>
</dbReference>
<dbReference type="SUPFAM" id="SSF56784">
    <property type="entry name" value="HAD-like"/>
    <property type="match status" value="1"/>
</dbReference>
<accession>A0A9W6T6J3</accession>
<evidence type="ECO:0000313" key="3">
    <source>
        <dbReference type="Proteomes" id="UP001165063"/>
    </source>
</evidence>
<gene>
    <name evidence="2" type="ORF">Amon01_001001000</name>
</gene>
<dbReference type="PANTHER" id="PTHR42861">
    <property type="entry name" value="CALCIUM-TRANSPORTING ATPASE"/>
    <property type="match status" value="1"/>
</dbReference>
<protein>
    <submittedName>
        <fullName evidence="2">Unnamed protein product</fullName>
    </submittedName>
</protein>
<dbReference type="Proteomes" id="UP001165063">
    <property type="component" value="Unassembled WGS sequence"/>
</dbReference>
<dbReference type="SUPFAM" id="SSF81660">
    <property type="entry name" value="Metal cation-transporting ATPase, ATP-binding domain N"/>
    <property type="match status" value="1"/>
</dbReference>
<comment type="subcellular location">
    <subcellularLocation>
        <location evidence="1">Endomembrane system</location>
        <topology evidence="1">Multi-pass membrane protein</topology>
    </subcellularLocation>
</comment>
<evidence type="ECO:0000256" key="1">
    <source>
        <dbReference type="ARBA" id="ARBA00004127"/>
    </source>
</evidence>